<dbReference type="EMBL" id="ML145296">
    <property type="protein sequence ID" value="TBU51651.1"/>
    <property type="molecule type" value="Genomic_DNA"/>
</dbReference>
<feature type="region of interest" description="Disordered" evidence="1">
    <location>
        <begin position="586"/>
        <end position="625"/>
    </location>
</feature>
<keyword evidence="4" id="KW-1185">Reference proteome</keyword>
<dbReference type="Proteomes" id="UP000292082">
    <property type="component" value="Unassembled WGS sequence"/>
</dbReference>
<accession>A0A4Q9PFC3</accession>
<reference evidence="3 4" key="1">
    <citation type="submission" date="2019-01" db="EMBL/GenBank/DDBJ databases">
        <title>Draft genome sequences of three monokaryotic isolates of the white-rot basidiomycete fungus Dichomitus squalens.</title>
        <authorList>
            <consortium name="DOE Joint Genome Institute"/>
            <person name="Lopez S.C."/>
            <person name="Andreopoulos B."/>
            <person name="Pangilinan J."/>
            <person name="Lipzen A."/>
            <person name="Riley R."/>
            <person name="Ahrendt S."/>
            <person name="Ng V."/>
            <person name="Barry K."/>
            <person name="Daum C."/>
            <person name="Grigoriev I.V."/>
            <person name="Hilden K.S."/>
            <person name="Makela M.R."/>
            <person name="de Vries R.P."/>
        </authorList>
    </citation>
    <scope>NUCLEOTIDE SEQUENCE [LARGE SCALE GENOMIC DNA]</scope>
    <source>
        <strain evidence="3 4">CBS 464.89</strain>
    </source>
</reference>
<dbReference type="AlphaFoldDB" id="A0A4Q9PFC3"/>
<protein>
    <submittedName>
        <fullName evidence="3">Uncharacterized protein</fullName>
    </submittedName>
</protein>
<sequence length="625" mass="71087">MSDRPSILPLHSDSHGSFVAIPLSDTADDVETGQFGGRAVLDGPMTAEPERMTAESDCSSTVSKAGIWLAPAPVTFISQSRYARREKVDYNKIKPHDNIGADNCIVPHRTLDSKWKPFVHPEGSVYFRQENCFTNVWLYDEPNLKAIDDTMEMVIDILRRRRIALSDVEVCLDLDIDDDGVKLGCYYVCNKKTEEVFWLHPTGNTFFYDGEDVKILSREHLGLAAGIGYWDHIYMFPHGRHLTPEDLQVLRADLAYHMFDKQTSKSSTAPYSVEDLDNLLKVLKQVEISSEAKETLPQYVVIVARLRTTLCRERFMRFYGERCAQLDSDRSVYEDEHRQRSVLFNVLTWLFFYTPPIYFERLSRVWVDNKVNYDNWRGFIGELQDDWMASITPSTVILSANVGFLAIQSVDHEDDYRSVAQIVSYMSTLLALGNIVACTVLARQHRPNLHLHSDDAIKYLVPRASNRWGMEKLAIIFSIPTAFILWALLFFFIAIAWVCFHNTTIITRVVIAVTTAVSTILVAGIIHNGDWQPEQDNTSLSATMTRMKKLIKTARRFTRGSWSRRWSGQTLISSWIKSRVSLSPKQSLRSSHTDGSRTMPEMSEAQKSAANPTLSQTDVSGVSSH</sequence>
<evidence type="ECO:0000256" key="1">
    <source>
        <dbReference type="SAM" id="MobiDB-lite"/>
    </source>
</evidence>
<feature type="transmembrane region" description="Helical" evidence="2">
    <location>
        <begin position="473"/>
        <end position="499"/>
    </location>
</feature>
<proteinExistence type="predicted"/>
<keyword evidence="2" id="KW-0472">Membrane</keyword>
<name>A0A4Q9PFC3_9APHY</name>
<dbReference type="STRING" id="114155.A0A4Q9PFC3"/>
<feature type="transmembrane region" description="Helical" evidence="2">
    <location>
        <begin position="505"/>
        <end position="526"/>
    </location>
</feature>
<feature type="compositionally biased region" description="Polar residues" evidence="1">
    <location>
        <begin position="605"/>
        <end position="625"/>
    </location>
</feature>
<feature type="transmembrane region" description="Helical" evidence="2">
    <location>
        <begin position="422"/>
        <end position="442"/>
    </location>
</feature>
<evidence type="ECO:0000256" key="2">
    <source>
        <dbReference type="SAM" id="Phobius"/>
    </source>
</evidence>
<organism evidence="3 4">
    <name type="scientific">Dichomitus squalens</name>
    <dbReference type="NCBI Taxonomy" id="114155"/>
    <lineage>
        <taxon>Eukaryota</taxon>
        <taxon>Fungi</taxon>
        <taxon>Dikarya</taxon>
        <taxon>Basidiomycota</taxon>
        <taxon>Agaricomycotina</taxon>
        <taxon>Agaricomycetes</taxon>
        <taxon>Polyporales</taxon>
        <taxon>Polyporaceae</taxon>
        <taxon>Dichomitus</taxon>
    </lineage>
</organism>
<keyword evidence="2" id="KW-1133">Transmembrane helix</keyword>
<keyword evidence="2" id="KW-0812">Transmembrane</keyword>
<evidence type="ECO:0000313" key="4">
    <source>
        <dbReference type="Proteomes" id="UP000292082"/>
    </source>
</evidence>
<gene>
    <name evidence="3" type="ORF">BD310DRAFT_941839</name>
</gene>
<evidence type="ECO:0000313" key="3">
    <source>
        <dbReference type="EMBL" id="TBU51651.1"/>
    </source>
</evidence>